<gene>
    <name evidence="4" type="ORF">SAMN06265376_108154</name>
</gene>
<evidence type="ECO:0000313" key="4">
    <source>
        <dbReference type="EMBL" id="SNS22761.1"/>
    </source>
</evidence>
<dbReference type="RefSeq" id="WP_089373435.1">
    <property type="nucleotide sequence ID" value="NZ_BMEP01000009.1"/>
</dbReference>
<dbReference type="InterPro" id="IPR000383">
    <property type="entry name" value="Xaa-Pro-like_dom"/>
</dbReference>
<accession>A0A239CSX6</accession>
<dbReference type="Pfam" id="PF02129">
    <property type="entry name" value="Peptidase_S15"/>
    <property type="match status" value="1"/>
</dbReference>
<name>A0A239CSX6_9FLAO</name>
<evidence type="ECO:0000313" key="5">
    <source>
        <dbReference type="Proteomes" id="UP000198379"/>
    </source>
</evidence>
<dbReference type="PANTHER" id="PTHR43265:SF1">
    <property type="entry name" value="ESTERASE ESTD"/>
    <property type="match status" value="1"/>
</dbReference>
<feature type="chain" id="PRO_5013303184" description="Xaa-Pro dipeptidyl-peptidase-like domain-containing protein" evidence="2">
    <location>
        <begin position="20"/>
        <end position="471"/>
    </location>
</feature>
<proteinExistence type="predicted"/>
<dbReference type="EMBL" id="FZNY01000008">
    <property type="protein sequence ID" value="SNS22761.1"/>
    <property type="molecule type" value="Genomic_DNA"/>
</dbReference>
<sequence>MKRIVFVVLLGLISHFNFAQNATGDWYGNLEVQPGMTLPLVLHITEADGTYSGTLDSPDQKAFGIPITTVTYTDAILNIAITNMGLTYEGTVNSDKHIEGTFKQGGQTFPLEFAREAVTVEAPNRPQEPKAPFPYTTEEVTFENTAANATFSGTITLPKVVFKGKKKLPAVILISGSGPQDRNEELLGHKPFLVIADYLTRNGIAVLRYDDRGTAKSTGDFQGATSADFATDAQAAFDFLKNHPDIDASKIGFAGHSEGGLIAPMVAAKNKEVSFIALLAGVGQPGDELLMDQGYLIGKAQGFDDEMLRKNRIAQEMMFGTVKEYYGDTPKIKEELTRYLSNALDENPEMIPEGSSKEALMKREINTLSSDWFQYLIVTDPRPTLEKVTCPVLAINGSLDLQVPSKKNLENIESSVKKGGNTDVTTVEFPNLNHLFQTTTTGSPTEYAQLEETFSPDALKVLSDWIIEKTK</sequence>
<dbReference type="PANTHER" id="PTHR43265">
    <property type="entry name" value="ESTERASE ESTD"/>
    <property type="match status" value="1"/>
</dbReference>
<dbReference type="Proteomes" id="UP000198379">
    <property type="component" value="Unassembled WGS sequence"/>
</dbReference>
<dbReference type="GO" id="GO:0004252">
    <property type="term" value="F:serine-type endopeptidase activity"/>
    <property type="evidence" value="ECO:0007669"/>
    <property type="project" value="InterPro"/>
</dbReference>
<dbReference type="AlphaFoldDB" id="A0A239CSX6"/>
<reference evidence="4 5" key="1">
    <citation type="submission" date="2017-06" db="EMBL/GenBank/DDBJ databases">
        <authorList>
            <person name="Kim H.J."/>
            <person name="Triplett B.A."/>
        </authorList>
    </citation>
    <scope>NUCLEOTIDE SEQUENCE [LARGE SCALE GENOMIC DNA]</scope>
    <source>
        <strain evidence="4 5">DSM 25597</strain>
    </source>
</reference>
<dbReference type="GO" id="GO:0052689">
    <property type="term" value="F:carboxylic ester hydrolase activity"/>
    <property type="evidence" value="ECO:0007669"/>
    <property type="project" value="TreeGrafter"/>
</dbReference>
<dbReference type="PROSITE" id="PS00708">
    <property type="entry name" value="PRO_ENDOPEP_SER"/>
    <property type="match status" value="1"/>
</dbReference>
<dbReference type="InterPro" id="IPR002471">
    <property type="entry name" value="Pept_S9_AS"/>
</dbReference>
<dbReference type="InterPro" id="IPR053145">
    <property type="entry name" value="AB_hydrolase_Est10"/>
</dbReference>
<evidence type="ECO:0000256" key="2">
    <source>
        <dbReference type="SAM" id="SignalP"/>
    </source>
</evidence>
<keyword evidence="1" id="KW-0378">Hydrolase</keyword>
<dbReference type="SUPFAM" id="SSF53474">
    <property type="entry name" value="alpha/beta-Hydrolases"/>
    <property type="match status" value="1"/>
</dbReference>
<protein>
    <recommendedName>
        <fullName evidence="3">Xaa-Pro dipeptidyl-peptidase-like domain-containing protein</fullName>
    </recommendedName>
</protein>
<dbReference type="InterPro" id="IPR029058">
    <property type="entry name" value="AB_hydrolase_fold"/>
</dbReference>
<dbReference type="Gene3D" id="3.40.50.1820">
    <property type="entry name" value="alpha/beta hydrolase"/>
    <property type="match status" value="1"/>
</dbReference>
<organism evidence="4 5">
    <name type="scientific">Dokdonia pacifica</name>
    <dbReference type="NCBI Taxonomy" id="1627892"/>
    <lineage>
        <taxon>Bacteria</taxon>
        <taxon>Pseudomonadati</taxon>
        <taxon>Bacteroidota</taxon>
        <taxon>Flavobacteriia</taxon>
        <taxon>Flavobacteriales</taxon>
        <taxon>Flavobacteriaceae</taxon>
        <taxon>Dokdonia</taxon>
    </lineage>
</organism>
<dbReference type="OrthoDB" id="9809549at2"/>
<keyword evidence="5" id="KW-1185">Reference proteome</keyword>
<dbReference type="GO" id="GO:0006508">
    <property type="term" value="P:proteolysis"/>
    <property type="evidence" value="ECO:0007669"/>
    <property type="project" value="InterPro"/>
</dbReference>
<keyword evidence="2" id="KW-0732">Signal</keyword>
<feature type="signal peptide" evidence="2">
    <location>
        <begin position="1"/>
        <end position="19"/>
    </location>
</feature>
<evidence type="ECO:0000259" key="3">
    <source>
        <dbReference type="Pfam" id="PF02129"/>
    </source>
</evidence>
<feature type="domain" description="Xaa-Pro dipeptidyl-peptidase-like" evidence="3">
    <location>
        <begin position="155"/>
        <end position="408"/>
    </location>
</feature>
<evidence type="ECO:0000256" key="1">
    <source>
        <dbReference type="ARBA" id="ARBA00022801"/>
    </source>
</evidence>